<sequence precursor="true">MKIDWASLGLVAVTTVVAAIAIVGIFSLGVSALTSGGRTASGAATPSATARIGGYLCLGVSGLLVLYGLYLIVPQFH</sequence>
<feature type="transmembrane region" description="Helical" evidence="1">
    <location>
        <begin position="7"/>
        <end position="32"/>
    </location>
</feature>
<name>C8XCI6_NAKMY</name>
<keyword evidence="1" id="KW-1133">Transmembrane helix</keyword>
<organism evidence="2 3">
    <name type="scientific">Nakamurella multipartita (strain ATCC 700099 / DSM 44233 / CIP 104796 / JCM 9543 / NBRC 105858 / Y-104)</name>
    <name type="common">Microsphaera multipartita</name>
    <dbReference type="NCBI Taxonomy" id="479431"/>
    <lineage>
        <taxon>Bacteria</taxon>
        <taxon>Bacillati</taxon>
        <taxon>Actinomycetota</taxon>
        <taxon>Actinomycetes</taxon>
        <taxon>Nakamurellales</taxon>
        <taxon>Nakamurellaceae</taxon>
        <taxon>Nakamurella</taxon>
    </lineage>
</organism>
<keyword evidence="3" id="KW-1185">Reference proteome</keyword>
<proteinExistence type="predicted"/>
<dbReference type="RefSeq" id="WP_015746465.1">
    <property type="nucleotide sequence ID" value="NC_013235.1"/>
</dbReference>
<evidence type="ECO:0000256" key="1">
    <source>
        <dbReference type="SAM" id="Phobius"/>
    </source>
</evidence>
<dbReference type="EMBL" id="CP001737">
    <property type="protein sequence ID" value="ACV77551.1"/>
    <property type="molecule type" value="Genomic_DNA"/>
</dbReference>
<dbReference type="Proteomes" id="UP000002218">
    <property type="component" value="Chromosome"/>
</dbReference>
<reference evidence="2 3" key="2">
    <citation type="journal article" date="2010" name="Stand. Genomic Sci.">
        <title>Complete genome sequence of Nakamurella multipartita type strain (Y-104).</title>
        <authorList>
            <person name="Tice H."/>
            <person name="Mayilraj S."/>
            <person name="Sims D."/>
            <person name="Lapidus A."/>
            <person name="Nolan M."/>
            <person name="Lucas S."/>
            <person name="Glavina Del Rio T."/>
            <person name="Copeland A."/>
            <person name="Cheng J.F."/>
            <person name="Meincke L."/>
            <person name="Bruce D."/>
            <person name="Goodwin L."/>
            <person name="Pitluck S."/>
            <person name="Ivanova N."/>
            <person name="Mavromatis K."/>
            <person name="Ovchinnikova G."/>
            <person name="Pati A."/>
            <person name="Chen A."/>
            <person name="Palaniappan K."/>
            <person name="Land M."/>
            <person name="Hauser L."/>
            <person name="Chang Y.J."/>
            <person name="Jeffries C.D."/>
            <person name="Detter J.C."/>
            <person name="Brettin T."/>
            <person name="Rohde M."/>
            <person name="Goker M."/>
            <person name="Bristow J."/>
            <person name="Eisen J.A."/>
            <person name="Markowitz V."/>
            <person name="Hugenholtz P."/>
            <person name="Kyrpides N.C."/>
            <person name="Klenk H.P."/>
            <person name="Chen F."/>
        </authorList>
    </citation>
    <scope>NUCLEOTIDE SEQUENCE [LARGE SCALE GENOMIC DNA]</scope>
    <source>
        <strain evidence="3">ATCC 700099 / DSM 44233 / CIP 104796 / JCM 9543 / NBRC 105858 / Y-104</strain>
    </source>
</reference>
<dbReference type="KEGG" id="nml:Namu_1144"/>
<evidence type="ECO:0000313" key="3">
    <source>
        <dbReference type="Proteomes" id="UP000002218"/>
    </source>
</evidence>
<reference evidence="3" key="1">
    <citation type="submission" date="2009-09" db="EMBL/GenBank/DDBJ databases">
        <title>The complete genome of Nakamurella multipartita DSM 44233.</title>
        <authorList>
            <consortium name="US DOE Joint Genome Institute (JGI-PGF)"/>
            <person name="Lucas S."/>
            <person name="Copeland A."/>
            <person name="Lapidus A."/>
            <person name="Glavina del Rio T."/>
            <person name="Dalin E."/>
            <person name="Tice H."/>
            <person name="Bruce D."/>
            <person name="Goodwin L."/>
            <person name="Pitluck S."/>
            <person name="Kyrpides N."/>
            <person name="Mavromatis K."/>
            <person name="Ivanova N."/>
            <person name="Ovchinnikova G."/>
            <person name="Sims D."/>
            <person name="Meincke L."/>
            <person name="Brettin T."/>
            <person name="Detter J.C."/>
            <person name="Han C."/>
            <person name="Larimer F."/>
            <person name="Land M."/>
            <person name="Hauser L."/>
            <person name="Markowitz V."/>
            <person name="Cheng J.-F."/>
            <person name="Hugenholtz P."/>
            <person name="Woyke T."/>
            <person name="Wu D."/>
            <person name="Klenk H.-P."/>
            <person name="Eisen J.A."/>
        </authorList>
    </citation>
    <scope>NUCLEOTIDE SEQUENCE [LARGE SCALE GENOMIC DNA]</scope>
    <source>
        <strain evidence="3">ATCC 700099 / DSM 44233 / CIP 104796 / JCM 9543 / NBRC 105858 / Y-104</strain>
    </source>
</reference>
<dbReference type="STRING" id="479431.Namu_1144"/>
<evidence type="ECO:0000313" key="2">
    <source>
        <dbReference type="EMBL" id="ACV77551.1"/>
    </source>
</evidence>
<gene>
    <name evidence="2" type="ordered locus">Namu_1144</name>
</gene>
<dbReference type="HOGENOM" id="CLU_176213_2_0_11"/>
<dbReference type="AlphaFoldDB" id="C8XCI6"/>
<accession>C8XCI6</accession>
<feature type="transmembrane region" description="Helical" evidence="1">
    <location>
        <begin position="52"/>
        <end position="73"/>
    </location>
</feature>
<keyword evidence="1" id="KW-0472">Membrane</keyword>
<dbReference type="InParanoid" id="C8XCI6"/>
<protein>
    <submittedName>
        <fullName evidence="2">Uncharacterized protein</fullName>
    </submittedName>
</protein>
<keyword evidence="1" id="KW-0812">Transmembrane</keyword>